<keyword evidence="2" id="KW-1185">Reference proteome</keyword>
<dbReference type="OrthoDB" id="959360at2"/>
<dbReference type="RefSeq" id="WP_114406774.1">
    <property type="nucleotide sequence ID" value="NZ_QOWE01000011.1"/>
</dbReference>
<dbReference type="AlphaFoldDB" id="A0A368JQ50"/>
<comment type="caution">
    <text evidence="1">The sequence shown here is derived from an EMBL/GenBank/DDBJ whole genome shotgun (WGS) entry which is preliminary data.</text>
</comment>
<name>A0A368JQ50_9BACT</name>
<gene>
    <name evidence="1" type="ORF">DUE52_14670</name>
</gene>
<evidence type="ECO:0000313" key="2">
    <source>
        <dbReference type="Proteomes" id="UP000253383"/>
    </source>
</evidence>
<reference evidence="1 2" key="1">
    <citation type="submission" date="2018-07" db="EMBL/GenBank/DDBJ databases">
        <title>Genome analysis of Larkinella rosea.</title>
        <authorList>
            <person name="Zhou Z."/>
            <person name="Wang G."/>
        </authorList>
    </citation>
    <scope>NUCLEOTIDE SEQUENCE [LARGE SCALE GENOMIC DNA]</scope>
    <source>
        <strain evidence="2">zzj9</strain>
    </source>
</reference>
<dbReference type="EMBL" id="QOWE01000011">
    <property type="protein sequence ID" value="RCR68723.1"/>
    <property type="molecule type" value="Genomic_DNA"/>
</dbReference>
<dbReference type="PROSITE" id="PS51257">
    <property type="entry name" value="PROKAR_LIPOPROTEIN"/>
    <property type="match status" value="1"/>
</dbReference>
<sequence length="148" mass="16224">MLNNRHLFAAVFVGGSCLAGCKNDDDFVTCKPVANITPQNTCYEPVGGLTLVASGQTTSPDRSQFTWSVFPQSDTSMNSNIAVLREKILVGNETIIIPDSILKNSPKFVVKVKTLGCGAGELHSIYYSFVKRQVSESTNCFVWQRQNI</sequence>
<evidence type="ECO:0000313" key="1">
    <source>
        <dbReference type="EMBL" id="RCR68723.1"/>
    </source>
</evidence>
<organism evidence="1 2">
    <name type="scientific">Larkinella punicea</name>
    <dbReference type="NCBI Taxonomy" id="2315727"/>
    <lineage>
        <taxon>Bacteria</taxon>
        <taxon>Pseudomonadati</taxon>
        <taxon>Bacteroidota</taxon>
        <taxon>Cytophagia</taxon>
        <taxon>Cytophagales</taxon>
        <taxon>Spirosomataceae</taxon>
        <taxon>Larkinella</taxon>
    </lineage>
</organism>
<proteinExistence type="predicted"/>
<accession>A0A368JQ50</accession>
<dbReference type="Proteomes" id="UP000253383">
    <property type="component" value="Unassembled WGS sequence"/>
</dbReference>
<protein>
    <submittedName>
        <fullName evidence="1">Uncharacterized protein</fullName>
    </submittedName>
</protein>